<feature type="domain" description="Acyl-CoA oxidase/dehydrogenase middle" evidence="14">
    <location>
        <begin position="130"/>
        <end position="221"/>
    </location>
</feature>
<evidence type="ECO:0000256" key="3">
    <source>
        <dbReference type="ARBA" id="ARBA00009347"/>
    </source>
</evidence>
<comment type="similarity">
    <text evidence="3">Belongs to the acyl-CoA dehydrogenase family.</text>
</comment>
<comment type="catalytic activity">
    <reaction evidence="12">
        <text>glutaryl-CoA + oxidized [electron-transfer flavoprotein] + 2 H(+) = (2E)-butenoyl-CoA + reduced [electron-transfer flavoprotein] + CO2</text>
        <dbReference type="Rhea" id="RHEA:13389"/>
        <dbReference type="Rhea" id="RHEA-COMP:10685"/>
        <dbReference type="Rhea" id="RHEA-COMP:10686"/>
        <dbReference type="ChEBI" id="CHEBI:15378"/>
        <dbReference type="ChEBI" id="CHEBI:16526"/>
        <dbReference type="ChEBI" id="CHEBI:57332"/>
        <dbReference type="ChEBI" id="CHEBI:57378"/>
        <dbReference type="ChEBI" id="CHEBI:57692"/>
        <dbReference type="ChEBI" id="CHEBI:58307"/>
        <dbReference type="EC" id="1.3.8.6"/>
    </reaction>
</comment>
<dbReference type="AlphaFoldDB" id="A0A6C0CM37"/>
<keyword evidence="7" id="KW-0560">Oxidoreductase</keyword>
<evidence type="ECO:0000259" key="15">
    <source>
        <dbReference type="Pfam" id="PF02771"/>
    </source>
</evidence>
<dbReference type="SUPFAM" id="SSF47203">
    <property type="entry name" value="Acyl-CoA dehydrogenase C-terminal domain-like"/>
    <property type="match status" value="1"/>
</dbReference>
<evidence type="ECO:0000256" key="5">
    <source>
        <dbReference type="ARBA" id="ARBA00022827"/>
    </source>
</evidence>
<keyword evidence="6" id="KW-0809">Transit peptide</keyword>
<feature type="domain" description="Acyl-CoA dehydrogenase/oxidase C-terminal" evidence="13">
    <location>
        <begin position="233"/>
        <end position="377"/>
    </location>
</feature>
<dbReference type="PROSITE" id="PS00073">
    <property type="entry name" value="ACYL_COA_DH_2"/>
    <property type="match status" value="1"/>
</dbReference>
<dbReference type="GO" id="GO:0050660">
    <property type="term" value="F:flavin adenine dinucleotide binding"/>
    <property type="evidence" value="ECO:0007669"/>
    <property type="project" value="InterPro"/>
</dbReference>
<dbReference type="InterPro" id="IPR013786">
    <property type="entry name" value="AcylCoA_DH/ox_N"/>
</dbReference>
<protein>
    <recommendedName>
        <fullName evidence="11">glutaryl-CoA dehydrogenase (ETF)</fullName>
        <ecNumber evidence="11">1.3.8.6</ecNumber>
    </recommendedName>
</protein>
<dbReference type="Pfam" id="PF00441">
    <property type="entry name" value="Acyl-CoA_dh_1"/>
    <property type="match status" value="1"/>
</dbReference>
<evidence type="ECO:0000256" key="12">
    <source>
        <dbReference type="ARBA" id="ARBA00049493"/>
    </source>
</evidence>
<comment type="subcellular location">
    <subcellularLocation>
        <location evidence="2">Mitochondrion matrix</location>
    </subcellularLocation>
</comment>
<dbReference type="InterPro" id="IPR036250">
    <property type="entry name" value="AcylCo_DH-like_C"/>
</dbReference>
<accession>A0A6C0CM37</accession>
<organism evidence="16">
    <name type="scientific">viral metagenome</name>
    <dbReference type="NCBI Taxonomy" id="1070528"/>
    <lineage>
        <taxon>unclassified sequences</taxon>
        <taxon>metagenomes</taxon>
        <taxon>organismal metagenomes</taxon>
    </lineage>
</organism>
<dbReference type="Pfam" id="PF02771">
    <property type="entry name" value="Acyl-CoA_dh_N"/>
    <property type="match status" value="1"/>
</dbReference>
<comment type="pathway">
    <text evidence="9">Amino-acid metabolism; lysine degradation.</text>
</comment>
<evidence type="ECO:0000256" key="6">
    <source>
        <dbReference type="ARBA" id="ARBA00022946"/>
    </source>
</evidence>
<reference evidence="16" key="1">
    <citation type="journal article" date="2020" name="Nature">
        <title>Giant virus diversity and host interactions through global metagenomics.</title>
        <authorList>
            <person name="Schulz F."/>
            <person name="Roux S."/>
            <person name="Paez-Espino D."/>
            <person name="Jungbluth S."/>
            <person name="Walsh D.A."/>
            <person name="Denef V.J."/>
            <person name="McMahon K.D."/>
            <person name="Konstantinidis K.T."/>
            <person name="Eloe-Fadrosh E.A."/>
            <person name="Kyrpides N.C."/>
            <person name="Woyke T."/>
        </authorList>
    </citation>
    <scope>NUCLEOTIDE SEQUENCE</scope>
    <source>
        <strain evidence="16">GVMAG-M-3300021375-17</strain>
    </source>
</reference>
<dbReference type="InterPro" id="IPR009075">
    <property type="entry name" value="AcylCo_DH/oxidase_C"/>
</dbReference>
<dbReference type="PANTHER" id="PTHR42807">
    <property type="entry name" value="GLUTARYL-COA DEHYDROGENASE, MITOCHONDRIAL"/>
    <property type="match status" value="1"/>
</dbReference>
<comment type="cofactor">
    <cofactor evidence="1">
        <name>FAD</name>
        <dbReference type="ChEBI" id="CHEBI:57692"/>
    </cofactor>
</comment>
<dbReference type="GO" id="GO:0004361">
    <property type="term" value="F:glutaryl-CoA dehydrogenase activity"/>
    <property type="evidence" value="ECO:0007669"/>
    <property type="project" value="UniProtKB-EC"/>
</dbReference>
<dbReference type="SUPFAM" id="SSF56645">
    <property type="entry name" value="Acyl-CoA dehydrogenase NM domain-like"/>
    <property type="match status" value="1"/>
</dbReference>
<dbReference type="InterPro" id="IPR037069">
    <property type="entry name" value="AcylCoA_DH/ox_N_sf"/>
</dbReference>
<dbReference type="PROSITE" id="PS00072">
    <property type="entry name" value="ACYL_COA_DH_1"/>
    <property type="match status" value="1"/>
</dbReference>
<keyword evidence="5" id="KW-0274">FAD</keyword>
<dbReference type="GO" id="GO:0005759">
    <property type="term" value="C:mitochondrial matrix"/>
    <property type="evidence" value="ECO:0007669"/>
    <property type="project" value="UniProtKB-SubCell"/>
</dbReference>
<evidence type="ECO:0000256" key="1">
    <source>
        <dbReference type="ARBA" id="ARBA00001974"/>
    </source>
</evidence>
<evidence type="ECO:0000256" key="10">
    <source>
        <dbReference type="ARBA" id="ARBA00037927"/>
    </source>
</evidence>
<dbReference type="GO" id="GO:0033539">
    <property type="term" value="P:fatty acid beta-oxidation using acyl-CoA dehydrogenase"/>
    <property type="evidence" value="ECO:0007669"/>
    <property type="project" value="TreeGrafter"/>
</dbReference>
<evidence type="ECO:0000256" key="9">
    <source>
        <dbReference type="ARBA" id="ARBA00037899"/>
    </source>
</evidence>
<dbReference type="Gene3D" id="2.40.110.10">
    <property type="entry name" value="Butyryl-CoA Dehydrogenase, subunit A, domain 2"/>
    <property type="match status" value="1"/>
</dbReference>
<dbReference type="GO" id="GO:0000062">
    <property type="term" value="F:fatty-acyl-CoA binding"/>
    <property type="evidence" value="ECO:0007669"/>
    <property type="project" value="TreeGrafter"/>
</dbReference>
<dbReference type="InterPro" id="IPR046373">
    <property type="entry name" value="Acyl-CoA_Oxase/DH_mid-dom_sf"/>
</dbReference>
<evidence type="ECO:0000256" key="4">
    <source>
        <dbReference type="ARBA" id="ARBA00022630"/>
    </source>
</evidence>
<dbReference type="Gene3D" id="1.20.140.10">
    <property type="entry name" value="Butyryl-CoA Dehydrogenase, subunit A, domain 3"/>
    <property type="match status" value="1"/>
</dbReference>
<feature type="domain" description="Acyl-CoA dehydrogenase/oxidase N-terminal" evidence="15">
    <location>
        <begin position="17"/>
        <end position="126"/>
    </location>
</feature>
<keyword evidence="8" id="KW-0496">Mitochondrion</keyword>
<dbReference type="InterPro" id="IPR006091">
    <property type="entry name" value="Acyl-CoA_Oxase/DH_mid-dom"/>
</dbReference>
<name>A0A6C0CM37_9ZZZZ</name>
<dbReference type="Pfam" id="PF02770">
    <property type="entry name" value="Acyl-CoA_dh_M"/>
    <property type="match status" value="1"/>
</dbReference>
<dbReference type="InterPro" id="IPR006089">
    <property type="entry name" value="Acyl-CoA_DH_CS"/>
</dbReference>
<dbReference type="Gene3D" id="1.10.540.10">
    <property type="entry name" value="Acyl-CoA dehydrogenase/oxidase, N-terminal domain"/>
    <property type="match status" value="1"/>
</dbReference>
<dbReference type="GO" id="GO:0046949">
    <property type="term" value="P:fatty-acyl-CoA biosynthetic process"/>
    <property type="evidence" value="ECO:0007669"/>
    <property type="project" value="TreeGrafter"/>
</dbReference>
<evidence type="ECO:0000259" key="13">
    <source>
        <dbReference type="Pfam" id="PF00441"/>
    </source>
</evidence>
<proteinExistence type="inferred from homology"/>
<dbReference type="InterPro" id="IPR009100">
    <property type="entry name" value="AcylCoA_DH/oxidase_NM_dom_sf"/>
</dbReference>
<evidence type="ECO:0000256" key="8">
    <source>
        <dbReference type="ARBA" id="ARBA00023128"/>
    </source>
</evidence>
<dbReference type="InterPro" id="IPR052033">
    <property type="entry name" value="Glutaryl-CoA_DH_mitochondrial"/>
</dbReference>
<sequence>MSRINLLCKNLQLSSFETMILESVRKYTRTELLPRVNKDFKDKGIHCRKLYKDFGKIGFLGPTIPEYGCMGLSYKMYGLIAKEIEYVDSGYRSMYSVQSSLVMNPIYKYGNEKMKKKYLPFLSSGEFIGCFGLTEADSGSDASSMITKAVKDGNHYILNGSKNWITNAPIADVLLVWAKCEDHTIKGFLLDRDMNGIDTPKIETKMSLNASETGIIFMNDVKVPKENMLEVSGMKGPLTCLNDARLGISFGVLGSAEYCMEQCIEYGENRRLFGSLLSEKQLFQSKLANIVSEYNLGYLAALEVANQADSKTARHEMISLIKRNNCQKSLDIARQTRDMLGGNGITEDYNIFRHMINLETVNTYEGTHDIHSLILGNFITGFKAF</sequence>
<dbReference type="FunFam" id="1.10.540.10:FF:000026">
    <property type="entry name" value="Acyl-CoA dehydrogenase medium chain"/>
    <property type="match status" value="1"/>
</dbReference>
<evidence type="ECO:0000313" key="16">
    <source>
        <dbReference type="EMBL" id="QHT05521.1"/>
    </source>
</evidence>
<comment type="pathway">
    <text evidence="10">Amino-acid metabolism; tryptophan metabolism.</text>
</comment>
<dbReference type="EMBL" id="MN739456">
    <property type="protein sequence ID" value="QHT05521.1"/>
    <property type="molecule type" value="Genomic_DNA"/>
</dbReference>
<dbReference type="EC" id="1.3.8.6" evidence="11"/>
<keyword evidence="4" id="KW-0285">Flavoprotein</keyword>
<evidence type="ECO:0000259" key="14">
    <source>
        <dbReference type="Pfam" id="PF02770"/>
    </source>
</evidence>
<dbReference type="PANTHER" id="PTHR42807:SF1">
    <property type="entry name" value="GLUTARYL-COA DEHYDROGENASE, MITOCHONDRIAL"/>
    <property type="match status" value="1"/>
</dbReference>
<evidence type="ECO:0000256" key="2">
    <source>
        <dbReference type="ARBA" id="ARBA00004305"/>
    </source>
</evidence>
<evidence type="ECO:0000256" key="7">
    <source>
        <dbReference type="ARBA" id="ARBA00023002"/>
    </source>
</evidence>
<evidence type="ECO:0000256" key="11">
    <source>
        <dbReference type="ARBA" id="ARBA00039033"/>
    </source>
</evidence>